<dbReference type="SUPFAM" id="SSF46565">
    <property type="entry name" value="Chaperone J-domain"/>
    <property type="match status" value="1"/>
</dbReference>
<evidence type="ECO:0000256" key="1">
    <source>
        <dbReference type="SAM" id="MobiDB-lite"/>
    </source>
</evidence>
<dbReference type="SMART" id="SM00271">
    <property type="entry name" value="DnaJ"/>
    <property type="match status" value="1"/>
</dbReference>
<dbReference type="EMBL" id="QSBY01000010">
    <property type="protein sequence ID" value="RHW69126.1"/>
    <property type="molecule type" value="Genomic_DNA"/>
</dbReference>
<dbReference type="PANTHER" id="PTHR44200">
    <property type="entry name" value="DNAJ HOMOLOG SUBFAMILY C MEMBER 7"/>
    <property type="match status" value="1"/>
</dbReference>
<protein>
    <submittedName>
        <fullName evidence="3">Chaperone protein DNAj</fullName>
    </submittedName>
</protein>
<dbReference type="PRINTS" id="PR00625">
    <property type="entry name" value="JDOMAIN"/>
</dbReference>
<gene>
    <name evidence="3" type="ORF">DPX39_100130200</name>
</gene>
<dbReference type="AlphaFoldDB" id="A0A3L6KZ10"/>
<feature type="domain" description="J" evidence="2">
    <location>
        <begin position="517"/>
        <end position="580"/>
    </location>
</feature>
<dbReference type="PANTHER" id="PTHR44200:SF3">
    <property type="entry name" value="PROTEIN DNAJ, PUTATIVE-RELATED"/>
    <property type="match status" value="1"/>
</dbReference>
<feature type="region of interest" description="Disordered" evidence="1">
    <location>
        <begin position="485"/>
        <end position="508"/>
    </location>
</feature>
<feature type="region of interest" description="Disordered" evidence="1">
    <location>
        <begin position="47"/>
        <end position="67"/>
    </location>
</feature>
<dbReference type="InterPro" id="IPR011990">
    <property type="entry name" value="TPR-like_helical_dom_sf"/>
</dbReference>
<reference evidence="3" key="1">
    <citation type="submission" date="2018-09" db="EMBL/GenBank/DDBJ databases">
        <title>whole genome sequence of T. equiperdum IVM-t1 strain.</title>
        <authorList>
            <person name="Suganuma K."/>
        </authorList>
    </citation>
    <scope>NUCLEOTIDE SEQUENCE [LARGE SCALE GENOMIC DNA]</scope>
    <source>
        <strain evidence="3">IVM-t1</strain>
    </source>
</reference>
<dbReference type="CDD" id="cd06257">
    <property type="entry name" value="DnaJ"/>
    <property type="match status" value="1"/>
</dbReference>
<name>A0A3L6KZ10_9TRYP</name>
<dbReference type="Gene3D" id="1.25.40.10">
    <property type="entry name" value="Tetratricopeptide repeat domain"/>
    <property type="match status" value="2"/>
</dbReference>
<evidence type="ECO:0000259" key="2">
    <source>
        <dbReference type="PROSITE" id="PS50076"/>
    </source>
</evidence>
<dbReference type="SUPFAM" id="SSF48452">
    <property type="entry name" value="TPR-like"/>
    <property type="match status" value="2"/>
</dbReference>
<dbReference type="InterPro" id="IPR001623">
    <property type="entry name" value="DnaJ_domain"/>
</dbReference>
<organism evidence="3">
    <name type="scientific">Trypanosoma brucei equiperdum</name>
    <dbReference type="NCBI Taxonomy" id="630700"/>
    <lineage>
        <taxon>Eukaryota</taxon>
        <taxon>Discoba</taxon>
        <taxon>Euglenozoa</taxon>
        <taxon>Kinetoplastea</taxon>
        <taxon>Metakinetoplastina</taxon>
        <taxon>Trypanosomatida</taxon>
        <taxon>Trypanosomatidae</taxon>
        <taxon>Trypanosoma</taxon>
    </lineage>
</organism>
<dbReference type="InterPro" id="IPR036869">
    <property type="entry name" value="J_dom_sf"/>
</dbReference>
<accession>A0A3L6KZ10</accession>
<evidence type="ECO:0000313" key="3">
    <source>
        <dbReference type="EMBL" id="RHW69126.1"/>
    </source>
</evidence>
<dbReference type="Proteomes" id="UP000266743">
    <property type="component" value="Chromosome 10"/>
</dbReference>
<dbReference type="InterPro" id="IPR052758">
    <property type="entry name" value="SRC_co-chaperone"/>
</dbReference>
<comment type="caution">
    <text evidence="3">The sequence shown here is derived from an EMBL/GenBank/DDBJ whole genome shotgun (WGS) entry which is preliminary data.</text>
</comment>
<feature type="compositionally biased region" description="Basic and acidic residues" evidence="1">
    <location>
        <begin position="488"/>
        <end position="506"/>
    </location>
</feature>
<dbReference type="PROSITE" id="PS50076">
    <property type="entry name" value="DNAJ_2"/>
    <property type="match status" value="1"/>
</dbReference>
<dbReference type="Pfam" id="PF00226">
    <property type="entry name" value="DnaJ"/>
    <property type="match status" value="1"/>
</dbReference>
<proteinExistence type="predicted"/>
<dbReference type="Gene3D" id="1.10.287.110">
    <property type="entry name" value="DnaJ domain"/>
    <property type="match status" value="1"/>
</dbReference>
<sequence>MEDAKYRTFPAKVLLACDERIHQFIDASIYNDWNAAVQEWREQKQARVSLQRQKPPEPKEEYAPGNKLTQFSDEEFLKLTQQLEEITSAIAGPSAALPGPTFSDGGDGAGGNDCCHSGDKHDLYTLDSSMYSASLDDKQLSLCQKAAELYKVGDYSEAARNFSAVIDSCLPTVLNAAMVSNRAMCYLCCGSYRCSLRDAIRSCEMNNQYVLGARRAVRIHICCGKCSEARGLIDTYSKTCGHGFEEELANITLYENSTALFDRNEHATALKQLNELLKRAPCAPFEALKVQLAAVELGSRAALLHAEECLRRYPNFPELMYWNVQLRFLECSNESELVAILPLSRVSASADCAARFRQVNSRIQQCIDLCRELEKTSAAKNWPQLVEVCTKALQRPFIGDRLRAAVLSQRAQALYHSSRLYECVDDLDVALRNVEGVRDRAELLLLKALCEEKLSRWTDAMHSVERSMREERLPAAVDMWRRLKGRKKTSDQRERQGEKKEEERRWTKPAAPTSLAQLYSRLALPDGAGAEKVRKSYRALAMKWHPDKWCSASAQEQKEAEEKFKLVKAAYDQLIGIIVE</sequence>